<evidence type="ECO:0000313" key="14">
    <source>
        <dbReference type="Proteomes" id="UP000254958"/>
    </source>
</evidence>
<dbReference type="Gene3D" id="3.90.70.10">
    <property type="entry name" value="Cysteine proteinases"/>
    <property type="match status" value="1"/>
</dbReference>
<evidence type="ECO:0000256" key="3">
    <source>
        <dbReference type="ARBA" id="ARBA00022475"/>
    </source>
</evidence>
<name>A0A370G9S7_GLULI</name>
<dbReference type="Proteomes" id="UP000254958">
    <property type="component" value="Unassembled WGS sequence"/>
</dbReference>
<feature type="domain" description="ABC transporter" evidence="11">
    <location>
        <begin position="486"/>
        <end position="721"/>
    </location>
</feature>
<organism evidence="13 14">
    <name type="scientific">Gluconacetobacter liquefaciens</name>
    <name type="common">Acetobacter liquefaciens</name>
    <dbReference type="NCBI Taxonomy" id="89584"/>
    <lineage>
        <taxon>Bacteria</taxon>
        <taxon>Pseudomonadati</taxon>
        <taxon>Pseudomonadota</taxon>
        <taxon>Alphaproteobacteria</taxon>
        <taxon>Acetobacterales</taxon>
        <taxon>Acetobacteraceae</taxon>
        <taxon>Gluconacetobacter</taxon>
    </lineage>
</organism>
<evidence type="ECO:0000256" key="8">
    <source>
        <dbReference type="ARBA" id="ARBA00023136"/>
    </source>
</evidence>
<feature type="transmembrane region" description="Helical" evidence="10">
    <location>
        <begin position="308"/>
        <end position="327"/>
    </location>
</feature>
<evidence type="ECO:0000256" key="4">
    <source>
        <dbReference type="ARBA" id="ARBA00022692"/>
    </source>
</evidence>
<dbReference type="InterPro" id="IPR003593">
    <property type="entry name" value="AAA+_ATPase"/>
</dbReference>
<protein>
    <submittedName>
        <fullName evidence="13">ATP-binding cassette subfamily B protein</fullName>
    </submittedName>
</protein>
<dbReference type="PANTHER" id="PTHR24221">
    <property type="entry name" value="ATP-BINDING CASSETTE SUB-FAMILY B"/>
    <property type="match status" value="1"/>
</dbReference>
<keyword evidence="6 13" id="KW-0067">ATP-binding</keyword>
<dbReference type="InterPro" id="IPR011527">
    <property type="entry name" value="ABC1_TM_dom"/>
</dbReference>
<evidence type="ECO:0000259" key="11">
    <source>
        <dbReference type="PROSITE" id="PS50893"/>
    </source>
</evidence>
<dbReference type="Gene3D" id="3.40.50.300">
    <property type="entry name" value="P-loop containing nucleotide triphosphate hydrolases"/>
    <property type="match status" value="1"/>
</dbReference>
<keyword evidence="8 10" id="KW-0472">Membrane</keyword>
<keyword evidence="5" id="KW-0547">Nucleotide-binding</keyword>
<dbReference type="GO" id="GO:0140359">
    <property type="term" value="F:ABC-type transporter activity"/>
    <property type="evidence" value="ECO:0007669"/>
    <property type="project" value="InterPro"/>
</dbReference>
<feature type="transmembrane region" description="Helical" evidence="10">
    <location>
        <begin position="284"/>
        <end position="302"/>
    </location>
</feature>
<evidence type="ECO:0000256" key="9">
    <source>
        <dbReference type="SAM" id="MobiDB-lite"/>
    </source>
</evidence>
<dbReference type="AlphaFoldDB" id="A0A370G9S7"/>
<accession>A0A370G9S7</accession>
<reference evidence="13 14" key="1">
    <citation type="submission" date="2018-07" db="EMBL/GenBank/DDBJ databases">
        <title>Genomic Encyclopedia of Type Strains, Phase IV (KMG-IV): sequencing the most valuable type-strain genomes for metagenomic binning, comparative biology and taxonomic classification.</title>
        <authorList>
            <person name="Goeker M."/>
        </authorList>
    </citation>
    <scope>NUCLEOTIDE SEQUENCE [LARGE SCALE GENOMIC DNA]</scope>
    <source>
        <strain evidence="13 14">DSM 5603</strain>
    </source>
</reference>
<dbReference type="InterPro" id="IPR017871">
    <property type="entry name" value="ABC_transporter-like_CS"/>
</dbReference>
<evidence type="ECO:0000256" key="2">
    <source>
        <dbReference type="ARBA" id="ARBA00022448"/>
    </source>
</evidence>
<dbReference type="PROSITE" id="PS50893">
    <property type="entry name" value="ABC_TRANSPORTER_2"/>
    <property type="match status" value="1"/>
</dbReference>
<keyword evidence="14" id="KW-1185">Reference proteome</keyword>
<keyword evidence="7 10" id="KW-1133">Transmembrane helix</keyword>
<dbReference type="InterPro" id="IPR039421">
    <property type="entry name" value="Type_1_exporter"/>
</dbReference>
<dbReference type="CDD" id="cd18783">
    <property type="entry name" value="ABC_6TM_PrtD_LapB_HlyB_like"/>
    <property type="match status" value="1"/>
</dbReference>
<feature type="domain" description="ABC transmembrane type-1" evidence="12">
    <location>
        <begin position="172"/>
        <end position="453"/>
    </location>
</feature>
<dbReference type="InterPro" id="IPR027417">
    <property type="entry name" value="P-loop_NTPase"/>
</dbReference>
<dbReference type="GO" id="GO:0005886">
    <property type="term" value="C:plasma membrane"/>
    <property type="evidence" value="ECO:0007669"/>
    <property type="project" value="UniProtKB-SubCell"/>
</dbReference>
<evidence type="ECO:0000256" key="1">
    <source>
        <dbReference type="ARBA" id="ARBA00004651"/>
    </source>
</evidence>
<dbReference type="SUPFAM" id="SSF52540">
    <property type="entry name" value="P-loop containing nucleoside triphosphate hydrolases"/>
    <property type="match status" value="1"/>
</dbReference>
<dbReference type="PROSITE" id="PS50929">
    <property type="entry name" value="ABC_TM1F"/>
    <property type="match status" value="1"/>
</dbReference>
<dbReference type="GO" id="GO:0016887">
    <property type="term" value="F:ATP hydrolysis activity"/>
    <property type="evidence" value="ECO:0007669"/>
    <property type="project" value="InterPro"/>
</dbReference>
<evidence type="ECO:0000313" key="13">
    <source>
        <dbReference type="EMBL" id="RDI40575.1"/>
    </source>
</evidence>
<feature type="transmembrane region" description="Helical" evidence="10">
    <location>
        <begin position="395"/>
        <end position="416"/>
    </location>
</feature>
<dbReference type="PROSITE" id="PS00211">
    <property type="entry name" value="ABC_TRANSPORTER_1"/>
    <property type="match status" value="1"/>
</dbReference>
<comment type="caution">
    <text evidence="13">The sequence shown here is derived from an EMBL/GenBank/DDBJ whole genome shotgun (WGS) entry which is preliminary data.</text>
</comment>
<keyword evidence="3" id="KW-1003">Cell membrane</keyword>
<dbReference type="FunFam" id="3.40.50.300:FF:000299">
    <property type="entry name" value="ABC transporter ATP-binding protein/permease"/>
    <property type="match status" value="1"/>
</dbReference>
<feature type="region of interest" description="Disordered" evidence="9">
    <location>
        <begin position="726"/>
        <end position="745"/>
    </location>
</feature>
<evidence type="ECO:0000256" key="6">
    <source>
        <dbReference type="ARBA" id="ARBA00022840"/>
    </source>
</evidence>
<dbReference type="EMBL" id="QQAW01000001">
    <property type="protein sequence ID" value="RDI40575.1"/>
    <property type="molecule type" value="Genomic_DNA"/>
</dbReference>
<dbReference type="PANTHER" id="PTHR24221:SF647">
    <property type="entry name" value="BLL6336 PROTEIN"/>
    <property type="match status" value="1"/>
</dbReference>
<evidence type="ECO:0000256" key="7">
    <source>
        <dbReference type="ARBA" id="ARBA00022989"/>
    </source>
</evidence>
<evidence type="ECO:0000256" key="10">
    <source>
        <dbReference type="SAM" id="Phobius"/>
    </source>
</evidence>
<dbReference type="SUPFAM" id="SSF90123">
    <property type="entry name" value="ABC transporter transmembrane region"/>
    <property type="match status" value="1"/>
</dbReference>
<feature type="transmembrane region" description="Helical" evidence="10">
    <location>
        <begin position="200"/>
        <end position="222"/>
    </location>
</feature>
<keyword evidence="2" id="KW-0813">Transport</keyword>
<feature type="transmembrane region" description="Helical" evidence="10">
    <location>
        <begin position="172"/>
        <end position="194"/>
    </location>
</feature>
<evidence type="ECO:0000256" key="5">
    <source>
        <dbReference type="ARBA" id="ARBA00022741"/>
    </source>
</evidence>
<dbReference type="Pfam" id="PF00664">
    <property type="entry name" value="ABC_membrane"/>
    <property type="match status" value="1"/>
</dbReference>
<dbReference type="InterPro" id="IPR003439">
    <property type="entry name" value="ABC_transporter-like_ATP-bd"/>
</dbReference>
<dbReference type="Gene3D" id="1.20.1560.10">
    <property type="entry name" value="ABC transporter type 1, transmembrane domain"/>
    <property type="match status" value="1"/>
</dbReference>
<sequence length="745" mass="81249">MAQPDQGADQGTGARPTPTMIRLYAAVAAARFHGLSVDVRDFVAEPGEVAPSPAALARWLNECGAVARGMRLRWRDLVRLRNVPPIVLMFRDGSAGLMVAGDPDRGVVWLRDPLGDEGTPPVPLDELRLAQVWTGDVLLVKRRRDQSEADAPINAAWLGRMALREKGLLRDILLSSMVLSVLAIFPPLIVMQVVDKVVSYHSFSTLISIAAILGMMSFYEVLLAYARRELALVVTTRLDTRISLLVFDRLLSLPLEFFEREQAGQVIGRVSAIYKVRDFMTGKLMNTVLDLFTLVVVLPFLFYFSMPLAWMTIAAACCIGLVVFGFMRPVGHLVGRKVAADMARGAVLYETVAGIRTVKTLALEQTRRQLWDDRSTESALWGLAAGRMGNMAATVAQPFDIFINRGIILVGAWLILTHHGDMGAGALMAFMMLGGRVASPLVGLARLLDDLSEVRTALGEAGHVLNQPTERQALTTGLRPVVHGALSFRDVYFTYPGATTRALSGVNFDVPAGSTLGLVGRSGSGKSTVTRLLQGVSRSYTGYLRLDGVDLREINLTHLRRSLGVVLQDNFLFRGTVRDNITAGRPGLTLDDVIRAARLAGAEEFIERMPAGYETWIEEGSTNISGGQRQRLAIARALICDPKLLILDEATSALDPESEAVVNANLQRIARGRTMVIVSHRLSSLVDCDQICVMDQGQVVDIAPHAVLLERCAIYRSLWQQQNRHEAGGRGHAHPAAMLAEGDAP</sequence>
<dbReference type="Pfam" id="PF00005">
    <property type="entry name" value="ABC_tran"/>
    <property type="match status" value="1"/>
</dbReference>
<dbReference type="GO" id="GO:0005524">
    <property type="term" value="F:ATP binding"/>
    <property type="evidence" value="ECO:0007669"/>
    <property type="project" value="UniProtKB-KW"/>
</dbReference>
<dbReference type="SMART" id="SM00382">
    <property type="entry name" value="AAA"/>
    <property type="match status" value="1"/>
</dbReference>
<dbReference type="InterPro" id="IPR036640">
    <property type="entry name" value="ABC1_TM_sf"/>
</dbReference>
<comment type="subcellular location">
    <subcellularLocation>
        <location evidence="1">Cell membrane</location>
        <topology evidence="1">Multi-pass membrane protein</topology>
    </subcellularLocation>
</comment>
<keyword evidence="4 10" id="KW-0812">Transmembrane</keyword>
<gene>
    <name evidence="13" type="ORF">C7453_101369</name>
</gene>
<dbReference type="GO" id="GO:0034040">
    <property type="term" value="F:ATPase-coupled lipid transmembrane transporter activity"/>
    <property type="evidence" value="ECO:0007669"/>
    <property type="project" value="TreeGrafter"/>
</dbReference>
<dbReference type="CDD" id="cd02259">
    <property type="entry name" value="Peptidase_C39_like"/>
    <property type="match status" value="1"/>
</dbReference>
<evidence type="ECO:0000259" key="12">
    <source>
        <dbReference type="PROSITE" id="PS50929"/>
    </source>
</evidence>
<proteinExistence type="predicted"/>